<evidence type="ECO:0000256" key="5">
    <source>
        <dbReference type="ARBA" id="ARBA00022600"/>
    </source>
</evidence>
<evidence type="ECO:0000256" key="4">
    <source>
        <dbReference type="ARBA" id="ARBA00009000"/>
    </source>
</evidence>
<dbReference type="GO" id="GO:0043169">
    <property type="term" value="F:cation binding"/>
    <property type="evidence" value="ECO:0007669"/>
    <property type="project" value="InterPro"/>
</dbReference>
<comment type="catalytic activity">
    <reaction evidence="1 10">
        <text>Transfers a segment of a (1-&gt;4)-alpha-D-glucan chain to a primary hydroxy group in a similar glucan chain.</text>
        <dbReference type="EC" id="2.4.1.18"/>
    </reaction>
</comment>
<dbReference type="InterPro" id="IPR004193">
    <property type="entry name" value="Glyco_hydro_13_N"/>
</dbReference>
<dbReference type="PANTHER" id="PTHR43651:SF3">
    <property type="entry name" value="1,4-ALPHA-GLUCAN-BRANCHING ENZYME"/>
    <property type="match status" value="1"/>
</dbReference>
<keyword evidence="9 10" id="KW-0119">Carbohydrate metabolism</keyword>
<dbReference type="SUPFAM" id="SSF51011">
    <property type="entry name" value="Glycosyl hydrolase domain"/>
    <property type="match status" value="1"/>
</dbReference>
<evidence type="ECO:0000256" key="11">
    <source>
        <dbReference type="PIRSR" id="PIRSR000463-1"/>
    </source>
</evidence>
<reference evidence="13" key="1">
    <citation type="journal article" date="2023" name="J. Hazard. Mater.">
        <title>Anaerobic biodegradation of pyrene and benzo[a]pyrene by a new sulfate-reducing Desulforamulus aquiferis strain DSA.</title>
        <authorList>
            <person name="Zhang Z."/>
            <person name="Sun J."/>
            <person name="Gong X."/>
            <person name="Wang C."/>
            <person name="Wang H."/>
        </authorList>
    </citation>
    <scope>NUCLEOTIDE SEQUENCE</scope>
    <source>
        <strain evidence="13">DSA</strain>
    </source>
</reference>
<comment type="function">
    <text evidence="2 10">Catalyzes the formation of the alpha-1,6-glucosidic linkages in glycogen by scission of a 1,4-alpha-linked oligosaccharide from growing alpha-1,4-glucan chains and the subsequent attachment of the oligosaccharide to the alpha-1,6 position.</text>
</comment>
<dbReference type="InterPro" id="IPR044143">
    <property type="entry name" value="GlgB_N_E_set_prok"/>
</dbReference>
<feature type="active site" description="Proton donor" evidence="10 11">
    <location>
        <position position="357"/>
    </location>
</feature>
<dbReference type="SMART" id="SM00642">
    <property type="entry name" value="Aamy"/>
    <property type="match status" value="1"/>
</dbReference>
<dbReference type="PANTHER" id="PTHR43651">
    <property type="entry name" value="1,4-ALPHA-GLUCAN-BRANCHING ENZYME"/>
    <property type="match status" value="1"/>
</dbReference>
<comment type="subunit">
    <text evidence="10">Monomer.</text>
</comment>
<evidence type="ECO:0000256" key="6">
    <source>
        <dbReference type="ARBA" id="ARBA00022676"/>
    </source>
</evidence>
<keyword evidence="6 10" id="KW-0328">Glycosyltransferase</keyword>
<keyword evidence="7 10" id="KW-0808">Transferase</keyword>
<dbReference type="FunFam" id="2.60.40.10:FF:000169">
    <property type="entry name" value="1,4-alpha-glucan branching enzyme GlgB"/>
    <property type="match status" value="1"/>
</dbReference>
<dbReference type="InterPro" id="IPR014756">
    <property type="entry name" value="Ig_E-set"/>
</dbReference>
<dbReference type="Proteomes" id="UP001172911">
    <property type="component" value="Unassembled WGS sequence"/>
</dbReference>
<dbReference type="RefSeq" id="WP_304543086.1">
    <property type="nucleotide sequence ID" value="NZ_JARPTC010000016.1"/>
</dbReference>
<evidence type="ECO:0000256" key="3">
    <source>
        <dbReference type="ARBA" id="ARBA00004964"/>
    </source>
</evidence>
<dbReference type="SUPFAM" id="SSF81296">
    <property type="entry name" value="E set domains"/>
    <property type="match status" value="1"/>
</dbReference>
<feature type="domain" description="Glycosyl hydrolase family 13 catalytic" evidence="12">
    <location>
        <begin position="148"/>
        <end position="507"/>
    </location>
</feature>
<dbReference type="CDD" id="cd11322">
    <property type="entry name" value="AmyAc_Glg_BE"/>
    <property type="match status" value="1"/>
</dbReference>
<evidence type="ECO:0000256" key="7">
    <source>
        <dbReference type="ARBA" id="ARBA00022679"/>
    </source>
</evidence>
<dbReference type="GO" id="GO:0003844">
    <property type="term" value="F:1,4-alpha-glucan branching enzyme activity"/>
    <property type="evidence" value="ECO:0007669"/>
    <property type="project" value="UniProtKB-UniRule"/>
</dbReference>
<evidence type="ECO:0000256" key="10">
    <source>
        <dbReference type="HAMAP-Rule" id="MF_00685"/>
    </source>
</evidence>
<dbReference type="EC" id="2.4.1.18" evidence="10"/>
<comment type="pathway">
    <text evidence="3 10">Glycan biosynthesis; glycogen biosynthesis.</text>
</comment>
<dbReference type="Pfam" id="PF02806">
    <property type="entry name" value="Alpha-amylase_C"/>
    <property type="match status" value="1"/>
</dbReference>
<evidence type="ECO:0000256" key="8">
    <source>
        <dbReference type="ARBA" id="ARBA00023056"/>
    </source>
</evidence>
<dbReference type="NCBIfam" id="TIGR01515">
    <property type="entry name" value="branching_enzym"/>
    <property type="match status" value="1"/>
</dbReference>
<keyword evidence="14" id="KW-1185">Reference proteome</keyword>
<keyword evidence="5 10" id="KW-0321">Glycogen metabolism</keyword>
<dbReference type="FunFam" id="2.60.40.1180:FF:000002">
    <property type="entry name" value="1,4-alpha-glucan branching enzyme GlgB"/>
    <property type="match status" value="1"/>
</dbReference>
<dbReference type="EMBL" id="JARPTC010000016">
    <property type="protein sequence ID" value="MDO7787768.1"/>
    <property type="molecule type" value="Genomic_DNA"/>
</dbReference>
<feature type="active site" description="Nucleophile" evidence="10 11">
    <location>
        <position position="304"/>
    </location>
</feature>
<evidence type="ECO:0000259" key="12">
    <source>
        <dbReference type="SMART" id="SM00642"/>
    </source>
</evidence>
<evidence type="ECO:0000256" key="9">
    <source>
        <dbReference type="ARBA" id="ARBA00023277"/>
    </source>
</evidence>
<dbReference type="PIRSF" id="PIRSF000463">
    <property type="entry name" value="GlgB"/>
    <property type="match status" value="1"/>
</dbReference>
<dbReference type="NCBIfam" id="NF003811">
    <property type="entry name" value="PRK05402.1"/>
    <property type="match status" value="1"/>
</dbReference>
<dbReference type="InterPro" id="IPR006047">
    <property type="entry name" value="GH13_cat_dom"/>
</dbReference>
<name>A0AAW7ZEQ1_9FIRM</name>
<evidence type="ECO:0000313" key="14">
    <source>
        <dbReference type="Proteomes" id="UP001172911"/>
    </source>
</evidence>
<dbReference type="InterPro" id="IPR017853">
    <property type="entry name" value="GH"/>
</dbReference>
<evidence type="ECO:0000256" key="1">
    <source>
        <dbReference type="ARBA" id="ARBA00000826"/>
    </source>
</evidence>
<accession>A0AAW7ZEQ1</accession>
<sequence>MYHSDHDLFLFHQGSHFLSYQMLGAHPVIVEGCRGVRFSVWAPKAKQVSLVGDFNGWRGDKHVLERGKSGIWSIFVPELMDGELYKYEIHTFNGNVLLKADPYGFYSELRPGTASRFFDLSGYCWGDSEWQEEKKNNVIYNSPVLIYEVHLGSWKRKDGGFLSYRDLAQELVDYVAEMGYTHLELLPLTEHPYDGSWGYQTTGYYSATSRYGDPHELMYFVDRCHQRGIGVILDWVPGHFCKDSHGLINFDGTNLYESDNPMRSENQQWGTRNFDFSKPEVQSFLISNAVFWMDIFHIDGLRVDAVACMLYLDYGKPQGMWVPNQYGGKENLEAVAFLKKLNEVVFNYFPQALMIAEESTEWPQVTGPTYLGGLGFNYKWNMGWMNDVLKYMSMESVHRKWSHNFLTFSFMYTFSENFILPLSHDEVVHGKGSLVNKMTGDYWQKFAGLRLLFGYMMAHPGKKLLFMGGDFAQFIEWNENQSLDWHLLQYEMHSKFNYFVKELNHFYLREQGLWELDHQKQGFEWIDPHDFEQSVISFIRYSSDPKDYLIIVCNFTPVVRNEYRIGVPQLQDYIEIFNTDEPSFGGSGQINGKLKVSEIAWHNQPYSLEIKIPPLAAVFLKPVHAL</sequence>
<comment type="similarity">
    <text evidence="4 10">Belongs to the glycosyl hydrolase 13 family. GlgB subfamily.</text>
</comment>
<protein>
    <recommendedName>
        <fullName evidence="10">1,4-alpha-glucan branching enzyme GlgB</fullName>
        <ecNumber evidence="10">2.4.1.18</ecNumber>
    </recommendedName>
    <alternativeName>
        <fullName evidence="10">1,4-alpha-D-glucan:1,4-alpha-D-glucan 6-glucosyl-transferase</fullName>
    </alternativeName>
    <alternativeName>
        <fullName evidence="10">Alpha-(1-&gt;4)-glucan branching enzyme</fullName>
    </alternativeName>
    <alternativeName>
        <fullName evidence="10">Glycogen branching enzyme</fullName>
        <shortName evidence="10">BE</shortName>
    </alternativeName>
</protein>
<dbReference type="GO" id="GO:0005978">
    <property type="term" value="P:glycogen biosynthetic process"/>
    <property type="evidence" value="ECO:0007669"/>
    <property type="project" value="UniProtKB-UniRule"/>
</dbReference>
<dbReference type="InterPro" id="IPR037439">
    <property type="entry name" value="Branching_enzy"/>
</dbReference>
<organism evidence="13 14">
    <name type="scientific">Desulforamulus aquiferis</name>
    <dbReference type="NCBI Taxonomy" id="1397668"/>
    <lineage>
        <taxon>Bacteria</taxon>
        <taxon>Bacillati</taxon>
        <taxon>Bacillota</taxon>
        <taxon>Clostridia</taxon>
        <taxon>Eubacteriales</taxon>
        <taxon>Peptococcaceae</taxon>
        <taxon>Desulforamulus</taxon>
    </lineage>
</organism>
<gene>
    <name evidence="10 13" type="primary">glgB</name>
    <name evidence="13" type="ORF">P6N53_11115</name>
</gene>
<proteinExistence type="inferred from homology"/>
<dbReference type="CDD" id="cd02855">
    <property type="entry name" value="E_set_GBE_prok_N"/>
    <property type="match status" value="1"/>
</dbReference>
<dbReference type="InterPro" id="IPR013780">
    <property type="entry name" value="Glyco_hydro_b"/>
</dbReference>
<dbReference type="NCBIfam" id="NF008967">
    <property type="entry name" value="PRK12313.1"/>
    <property type="match status" value="1"/>
</dbReference>
<dbReference type="Pfam" id="PF00128">
    <property type="entry name" value="Alpha-amylase"/>
    <property type="match status" value="1"/>
</dbReference>
<dbReference type="InterPro" id="IPR006048">
    <property type="entry name" value="A-amylase/branching_C"/>
</dbReference>
<comment type="caution">
    <text evidence="13">The sequence shown here is derived from an EMBL/GenBank/DDBJ whole genome shotgun (WGS) entry which is preliminary data.</text>
</comment>
<dbReference type="GO" id="GO:0004553">
    <property type="term" value="F:hydrolase activity, hydrolyzing O-glycosyl compounds"/>
    <property type="evidence" value="ECO:0007669"/>
    <property type="project" value="InterPro"/>
</dbReference>
<reference evidence="13" key="2">
    <citation type="submission" date="2023-03" db="EMBL/GenBank/DDBJ databases">
        <authorList>
            <person name="Zhang Z."/>
        </authorList>
    </citation>
    <scope>NUCLEOTIDE SEQUENCE</scope>
    <source>
        <strain evidence="13">DSA</strain>
    </source>
</reference>
<dbReference type="InterPro" id="IPR013783">
    <property type="entry name" value="Ig-like_fold"/>
</dbReference>
<dbReference type="FunFam" id="3.20.20.80:FF:000003">
    <property type="entry name" value="1,4-alpha-glucan branching enzyme GlgB"/>
    <property type="match status" value="1"/>
</dbReference>
<dbReference type="HAMAP" id="MF_00685">
    <property type="entry name" value="GlgB"/>
    <property type="match status" value="1"/>
</dbReference>
<dbReference type="GO" id="GO:0005829">
    <property type="term" value="C:cytosol"/>
    <property type="evidence" value="ECO:0007669"/>
    <property type="project" value="TreeGrafter"/>
</dbReference>
<dbReference type="Gene3D" id="2.60.40.10">
    <property type="entry name" value="Immunoglobulins"/>
    <property type="match status" value="1"/>
</dbReference>
<dbReference type="Pfam" id="PF02922">
    <property type="entry name" value="CBM_48"/>
    <property type="match status" value="1"/>
</dbReference>
<dbReference type="SUPFAM" id="SSF51445">
    <property type="entry name" value="(Trans)glycosidases"/>
    <property type="match status" value="1"/>
</dbReference>
<evidence type="ECO:0000313" key="13">
    <source>
        <dbReference type="EMBL" id="MDO7787768.1"/>
    </source>
</evidence>
<dbReference type="InterPro" id="IPR006407">
    <property type="entry name" value="GlgB"/>
</dbReference>
<dbReference type="Gene3D" id="3.20.20.80">
    <property type="entry name" value="Glycosidases"/>
    <property type="match status" value="1"/>
</dbReference>
<evidence type="ECO:0000256" key="2">
    <source>
        <dbReference type="ARBA" id="ARBA00002953"/>
    </source>
</evidence>
<dbReference type="Gene3D" id="2.60.40.1180">
    <property type="entry name" value="Golgi alpha-mannosidase II"/>
    <property type="match status" value="1"/>
</dbReference>
<keyword evidence="8 10" id="KW-0320">Glycogen biosynthesis</keyword>
<dbReference type="AlphaFoldDB" id="A0AAW7ZEQ1"/>